<name>A0AAN5I3P4_9BILA</name>
<protein>
    <submittedName>
        <fullName evidence="1">Uncharacterized protein</fullName>
    </submittedName>
</protein>
<sequence length="1010" mass="114901">MNFDTIFPTYSERPRNVFKAPLHPIFNHFCNVKRLVELTDSFANGLRPSKEHAEQVSQLLADITAKYSEKMIGDGNFLPDVENYETEYSNLTWTGLLVESRLPLLPFDFVPPYIDKFDQILTRFVEVARPIRPPPLHENVEEWTRFTNYYTSVTRTMSATRKEKAKIPAKAMMEGLGMFCEKELRPCIESYRTLAFNHSNRLSARLRRAEIDRLAGLPSEVDYFESAAIAMYHNIMTTLCCFSIIIKDFRNDLHKFYRIHIDAIPVTEEHRHLLTTMENLLCDCLFSPQLHMNPVLVTNNLFSFSCISLARCLLYKEFTVHVISEETAKELQDQLRPIKLGSLGKGGQLKATSAALIAIKPVSGVKRNNATVSPEGGNTAHKKSDVNSREFVPLEPTFHEEKLCWTANYPHLLCTTRQKDQEPKNMILASKNAGRRPIFYFYISGAFYSALGGLNYSQTFGQAFAIATRRNQDCQVQRMTSSYTATCFWMYGASQLKGSILDFSEGTITWHRFKMLLQKYLRIAGEATREFSDDELEMLQGKMHCAECGDSGKEKDGTPLIAYKNLLCPHLRYEQCQPSTSTEFVEDEMNESSNDAPAQTRDLRISVWRGVLEILQLFTDPKTGVPELWEEGILHGFNYVDLMTNRMARLSTTSLSCYLSMSNGGAVCFVVRRRDGHIVHLDPIDLKKLQIKPLNEYLWDIGTDEKVITVLTGLGECLPFQSLKMEAAMLRSRQYVAIRSNITHSGSTERVMDTSFKGIHVAVVTCDKKPSEAYTLASDVETHPRNDTYEPKTRENFEKKLADLAIEFGLSMREVAAHITRIVPPASTPRRSAPCRRTCCAVTRNGAPAQDLVVPERSLEIREEEVKTPLHYFGQIETNGKEMHIGMDMMDAANIPGSSHEVFFPAVVTHPAMMRMPDRVDSRQSVIRNPQSPIYPNPYTYSSPFRIETPIQLNDEYQAVHAYFDAATPRLDSRCEHPDTAFESFMEFLSNDHAEFPELASVEMGSYGRR</sequence>
<keyword evidence="2" id="KW-1185">Reference proteome</keyword>
<organism evidence="1 2">
    <name type="scientific">Pristionchus mayeri</name>
    <dbReference type="NCBI Taxonomy" id="1317129"/>
    <lineage>
        <taxon>Eukaryota</taxon>
        <taxon>Metazoa</taxon>
        <taxon>Ecdysozoa</taxon>
        <taxon>Nematoda</taxon>
        <taxon>Chromadorea</taxon>
        <taxon>Rhabditida</taxon>
        <taxon>Rhabditina</taxon>
        <taxon>Diplogasteromorpha</taxon>
        <taxon>Diplogasteroidea</taxon>
        <taxon>Neodiplogasteridae</taxon>
        <taxon>Pristionchus</taxon>
    </lineage>
</organism>
<dbReference type="EMBL" id="BTRK01000004">
    <property type="protein sequence ID" value="GMR50504.1"/>
    <property type="molecule type" value="Genomic_DNA"/>
</dbReference>
<evidence type="ECO:0000313" key="2">
    <source>
        <dbReference type="Proteomes" id="UP001328107"/>
    </source>
</evidence>
<accession>A0AAN5I3P4</accession>
<dbReference type="Proteomes" id="UP001328107">
    <property type="component" value="Unassembled WGS sequence"/>
</dbReference>
<comment type="caution">
    <text evidence="1">The sequence shown here is derived from an EMBL/GenBank/DDBJ whole genome shotgun (WGS) entry which is preliminary data.</text>
</comment>
<evidence type="ECO:0000313" key="1">
    <source>
        <dbReference type="EMBL" id="GMR50504.1"/>
    </source>
</evidence>
<gene>
    <name evidence="1" type="ORF">PMAYCL1PPCAC_20699</name>
</gene>
<proteinExistence type="predicted"/>
<dbReference type="AlphaFoldDB" id="A0AAN5I3P4"/>
<reference evidence="2" key="1">
    <citation type="submission" date="2022-10" db="EMBL/GenBank/DDBJ databases">
        <title>Genome assembly of Pristionchus species.</title>
        <authorList>
            <person name="Yoshida K."/>
            <person name="Sommer R.J."/>
        </authorList>
    </citation>
    <scope>NUCLEOTIDE SEQUENCE [LARGE SCALE GENOMIC DNA]</scope>
    <source>
        <strain evidence="2">RS5460</strain>
    </source>
</reference>